<comment type="caution">
    <text evidence="3">The sequence shown here is derived from an EMBL/GenBank/DDBJ whole genome shotgun (WGS) entry which is preliminary data.</text>
</comment>
<dbReference type="EMBL" id="PDUD01000052">
    <property type="protein sequence ID" value="PHN01557.1"/>
    <property type="molecule type" value="Genomic_DNA"/>
</dbReference>
<dbReference type="AlphaFoldDB" id="A0A2D0MZA8"/>
<feature type="compositionally biased region" description="Polar residues" evidence="1">
    <location>
        <begin position="350"/>
        <end position="362"/>
    </location>
</feature>
<dbReference type="OrthoDB" id="946948at2"/>
<evidence type="ECO:0000256" key="1">
    <source>
        <dbReference type="SAM" id="MobiDB-lite"/>
    </source>
</evidence>
<feature type="chain" id="PRO_5012248825" description="T9SS type A sorting domain-containing protein" evidence="2">
    <location>
        <begin position="20"/>
        <end position="439"/>
    </location>
</feature>
<evidence type="ECO:0008006" key="5">
    <source>
        <dbReference type="Google" id="ProtNLM"/>
    </source>
</evidence>
<evidence type="ECO:0000256" key="2">
    <source>
        <dbReference type="SAM" id="SignalP"/>
    </source>
</evidence>
<sequence length="439" mass="47597">MRLLYVFSILLLLCQESLAQITYASTLKSEILQMRQFDSGDLISTGNLEHDALIFNDENEAAGITYLRTLLNKDGLAFINGGSWLSAQLYNSIGASGALDLHAGGGTGLIFSVGPDGADATQGELYLYDQGLTKVNMRIISEAGVARTYGQNGFENASLTWPTGRPNAGYVIAQDPAGQIQAGLIVNADGSGSVFADTKNFRMAHPEQPGKEIWYASLEGPEAAAYERGTAQLQYGQTFIPFSDHFRLVVNPETMTVILTPHSADTYGLAVVEKTAEGFRVQEFKGGKGNFSFDWEVKGVRKGHENYRVIREASEVAAGHMETPRTLQEEATSPQENMVPKADGTEEETANTTEIRLQQNRPNPAGGQTVIGYSIPATSRSAELQIFDVTGKLVRQFRLDPAPDGKVEIPGNSLVPGTYSYSLIVDGVLKASRQMVITR</sequence>
<keyword evidence="4" id="KW-1185">Reference proteome</keyword>
<accession>A0A2D0MZA8</accession>
<gene>
    <name evidence="3" type="ORF">CRP01_36260</name>
</gene>
<feature type="region of interest" description="Disordered" evidence="1">
    <location>
        <begin position="319"/>
        <end position="366"/>
    </location>
</feature>
<feature type="compositionally biased region" description="Polar residues" evidence="1">
    <location>
        <begin position="325"/>
        <end position="336"/>
    </location>
</feature>
<reference evidence="3 4" key="1">
    <citation type="submission" date="2017-10" db="EMBL/GenBank/DDBJ databases">
        <title>The draft genome sequence of Lewinella nigricans NBRC 102662.</title>
        <authorList>
            <person name="Wang K."/>
        </authorList>
    </citation>
    <scope>NUCLEOTIDE SEQUENCE [LARGE SCALE GENOMIC DNA]</scope>
    <source>
        <strain evidence="3 4">NBRC 102662</strain>
    </source>
</reference>
<name>A0A2D0MZA8_FLAN2</name>
<dbReference type="RefSeq" id="WP_099154990.1">
    <property type="nucleotide sequence ID" value="NZ_PDUD01000052.1"/>
</dbReference>
<evidence type="ECO:0000313" key="4">
    <source>
        <dbReference type="Proteomes" id="UP000223913"/>
    </source>
</evidence>
<dbReference type="Proteomes" id="UP000223913">
    <property type="component" value="Unassembled WGS sequence"/>
</dbReference>
<feature type="signal peptide" evidence="2">
    <location>
        <begin position="1"/>
        <end position="19"/>
    </location>
</feature>
<proteinExistence type="predicted"/>
<protein>
    <recommendedName>
        <fullName evidence="5">T9SS type A sorting domain-containing protein</fullName>
    </recommendedName>
</protein>
<keyword evidence="2" id="KW-0732">Signal</keyword>
<organism evidence="3 4">
    <name type="scientific">Flavilitoribacter nigricans (strain ATCC 23147 / DSM 23189 / NBRC 102662 / NCIMB 1420 / SS-2)</name>
    <name type="common">Lewinella nigricans</name>
    <dbReference type="NCBI Taxonomy" id="1122177"/>
    <lineage>
        <taxon>Bacteria</taxon>
        <taxon>Pseudomonadati</taxon>
        <taxon>Bacteroidota</taxon>
        <taxon>Saprospiria</taxon>
        <taxon>Saprospirales</taxon>
        <taxon>Lewinellaceae</taxon>
        <taxon>Flavilitoribacter</taxon>
    </lineage>
</organism>
<evidence type="ECO:0000313" key="3">
    <source>
        <dbReference type="EMBL" id="PHN01557.1"/>
    </source>
</evidence>